<dbReference type="AlphaFoldDB" id="X6M919"/>
<gene>
    <name evidence="1" type="ORF">RFI_27858</name>
</gene>
<comment type="caution">
    <text evidence="1">The sequence shown here is derived from an EMBL/GenBank/DDBJ whole genome shotgun (WGS) entry which is preliminary data.</text>
</comment>
<name>X6M919_RETFI</name>
<keyword evidence="2" id="KW-1185">Reference proteome</keyword>
<accession>X6M919</accession>
<dbReference type="EMBL" id="ASPP01024023">
    <property type="protein sequence ID" value="ETO09520.1"/>
    <property type="molecule type" value="Genomic_DNA"/>
</dbReference>
<proteinExistence type="predicted"/>
<evidence type="ECO:0000313" key="2">
    <source>
        <dbReference type="Proteomes" id="UP000023152"/>
    </source>
</evidence>
<organism evidence="1 2">
    <name type="scientific">Reticulomyxa filosa</name>
    <dbReference type="NCBI Taxonomy" id="46433"/>
    <lineage>
        <taxon>Eukaryota</taxon>
        <taxon>Sar</taxon>
        <taxon>Rhizaria</taxon>
        <taxon>Retaria</taxon>
        <taxon>Foraminifera</taxon>
        <taxon>Monothalamids</taxon>
        <taxon>Reticulomyxidae</taxon>
        <taxon>Reticulomyxa</taxon>
    </lineage>
</organism>
<protein>
    <submittedName>
        <fullName evidence="1">Uncharacterized protein</fullName>
    </submittedName>
</protein>
<sequence length="195" mass="22589">MIIYLADDRNDLIWKQFLKMGFRSKKFDGYVLMKSARLFFDCDDLQVTEGLNAQLFLEYLNSRDPLTVMVDDYVMPARLHLLLSGLHHSLGYPLKAAQGWKKWAEHLLRIHNIDPYKQLPVIDSDLEKKVNFKLFESAELVTKKLGGCWFVKLICGSTYGCVYLIKKKQHVGFLVLNLFDGVSHKYLLIASIRKS</sequence>
<dbReference type="Proteomes" id="UP000023152">
    <property type="component" value="Unassembled WGS sequence"/>
</dbReference>
<reference evidence="1 2" key="1">
    <citation type="journal article" date="2013" name="Curr. Biol.">
        <title>The Genome of the Foraminiferan Reticulomyxa filosa.</title>
        <authorList>
            <person name="Glockner G."/>
            <person name="Hulsmann N."/>
            <person name="Schleicher M."/>
            <person name="Noegel A.A."/>
            <person name="Eichinger L."/>
            <person name="Gallinger C."/>
            <person name="Pawlowski J."/>
            <person name="Sierra R."/>
            <person name="Euteneuer U."/>
            <person name="Pillet L."/>
            <person name="Moustafa A."/>
            <person name="Platzer M."/>
            <person name="Groth M."/>
            <person name="Szafranski K."/>
            <person name="Schliwa M."/>
        </authorList>
    </citation>
    <scope>NUCLEOTIDE SEQUENCE [LARGE SCALE GENOMIC DNA]</scope>
</reference>
<evidence type="ECO:0000313" key="1">
    <source>
        <dbReference type="EMBL" id="ETO09520.1"/>
    </source>
</evidence>